<dbReference type="GO" id="GO:0006629">
    <property type="term" value="P:lipid metabolic process"/>
    <property type="evidence" value="ECO:0007669"/>
    <property type="project" value="InterPro"/>
</dbReference>
<dbReference type="SUPFAM" id="SSF51695">
    <property type="entry name" value="PLC-like phosphodiesterases"/>
    <property type="match status" value="1"/>
</dbReference>
<evidence type="ECO:0000259" key="1">
    <source>
        <dbReference type="SMART" id="SM00148"/>
    </source>
</evidence>
<evidence type="ECO:0000313" key="2">
    <source>
        <dbReference type="EMBL" id="JAS29436.1"/>
    </source>
</evidence>
<dbReference type="PANTHER" id="PTHR13593:SF113">
    <property type="entry name" value="SI:DKEY-266F7.9"/>
    <property type="match status" value="1"/>
</dbReference>
<feature type="domain" description="Phosphatidylinositol-specific phospholipase C X" evidence="1">
    <location>
        <begin position="15"/>
        <end position="187"/>
    </location>
</feature>
<name>A0A1B6DUS4_9HEMI</name>
<reference evidence="2" key="1">
    <citation type="submission" date="2015-12" db="EMBL/GenBank/DDBJ databases">
        <title>De novo transcriptome assembly of four potential Pierce s Disease insect vectors from Arizona vineyards.</title>
        <authorList>
            <person name="Tassone E.E."/>
        </authorList>
    </citation>
    <scope>NUCLEOTIDE SEQUENCE</scope>
</reference>
<dbReference type="InterPro" id="IPR042158">
    <property type="entry name" value="PLCXD1/2/3"/>
</dbReference>
<dbReference type="PROSITE" id="PS50007">
    <property type="entry name" value="PIPLC_X_DOMAIN"/>
    <property type="match status" value="1"/>
</dbReference>
<organism evidence="2">
    <name type="scientific">Clastoptera arizonana</name>
    <name type="common">Arizona spittle bug</name>
    <dbReference type="NCBI Taxonomy" id="38151"/>
    <lineage>
        <taxon>Eukaryota</taxon>
        <taxon>Metazoa</taxon>
        <taxon>Ecdysozoa</taxon>
        <taxon>Arthropoda</taxon>
        <taxon>Hexapoda</taxon>
        <taxon>Insecta</taxon>
        <taxon>Pterygota</taxon>
        <taxon>Neoptera</taxon>
        <taxon>Paraneoptera</taxon>
        <taxon>Hemiptera</taxon>
        <taxon>Auchenorrhyncha</taxon>
        <taxon>Cercopoidea</taxon>
        <taxon>Clastopteridae</taxon>
        <taxon>Clastoptera</taxon>
    </lineage>
</organism>
<dbReference type="InterPro" id="IPR051057">
    <property type="entry name" value="PI-PLC_domain"/>
</dbReference>
<dbReference type="AlphaFoldDB" id="A0A1B6DUS4"/>
<dbReference type="InterPro" id="IPR017946">
    <property type="entry name" value="PLC-like_Pdiesterase_TIM-brl"/>
</dbReference>
<dbReference type="CDD" id="cd08616">
    <property type="entry name" value="PI-PLCXD1c"/>
    <property type="match status" value="1"/>
</dbReference>
<dbReference type="SMART" id="SM00148">
    <property type="entry name" value="PLCXc"/>
    <property type="match status" value="1"/>
</dbReference>
<sequence length="312" mass="36307">MINNLKNWMKALDENLKNIPLTQLAIPGTHDSMTYSITSSAPVSPDSEDIVKWLSKHFCLPKFLIHKWCITQKASIIHQLVKGIRYFDLRLATKPGDQEFYFVHGLYASTINDPLKELNHFLHENSEEVVILDFQHFYDFSSQDHRQLLQEVRNLFREKICPAPSNLSSITLKWMKEHNYQVIIIYRNDIFLNDKKVWPGKLWPTPWPNTTDTQYLIDYVTQELKSRNNSVGLVTQCILTPDIKFVLLHPFGGLERNCAYRCYSNMLQWLGQQSPGLNGVNIVIIDFFDKNGEEFSQSVVNLNFKLLNKSIL</sequence>
<gene>
    <name evidence="2" type="ORF">g.19246</name>
</gene>
<dbReference type="PANTHER" id="PTHR13593">
    <property type="match status" value="1"/>
</dbReference>
<dbReference type="EMBL" id="GEDC01007862">
    <property type="protein sequence ID" value="JAS29436.1"/>
    <property type="molecule type" value="Transcribed_RNA"/>
</dbReference>
<accession>A0A1B6DUS4</accession>
<proteinExistence type="predicted"/>
<dbReference type="InterPro" id="IPR000909">
    <property type="entry name" value="PLipase_C_PInositol-sp_X_dom"/>
</dbReference>
<protein>
    <recommendedName>
        <fullName evidence="1">Phosphatidylinositol-specific phospholipase C X domain-containing protein</fullName>
    </recommendedName>
</protein>
<dbReference type="GO" id="GO:0008081">
    <property type="term" value="F:phosphoric diester hydrolase activity"/>
    <property type="evidence" value="ECO:0007669"/>
    <property type="project" value="InterPro"/>
</dbReference>
<dbReference type="Pfam" id="PF00388">
    <property type="entry name" value="PI-PLC-X"/>
    <property type="match status" value="1"/>
</dbReference>
<dbReference type="Gene3D" id="3.20.20.190">
    <property type="entry name" value="Phosphatidylinositol (PI) phosphodiesterase"/>
    <property type="match status" value="1"/>
</dbReference>